<reference evidence="2 3" key="1">
    <citation type="submission" date="2024-04" db="EMBL/GenBank/DDBJ databases">
        <authorList>
            <person name="Waldvogel A.-M."/>
            <person name="Schoenle A."/>
        </authorList>
    </citation>
    <scope>NUCLEOTIDE SEQUENCE [LARGE SCALE GENOMIC DNA]</scope>
</reference>
<proteinExistence type="predicted"/>
<feature type="region of interest" description="Disordered" evidence="1">
    <location>
        <begin position="1"/>
        <end position="21"/>
    </location>
</feature>
<dbReference type="Proteomes" id="UP001497482">
    <property type="component" value="Chromosome 7"/>
</dbReference>
<sequence>MSSEAVTDVKGVTDNKEKQTVEEVESLLQASSDRVKLCNTILDDLKLLNEALVRRSLQDVSMSTQK</sequence>
<dbReference type="AlphaFoldDB" id="A0AAV2MAK5"/>
<organism evidence="2 3">
    <name type="scientific">Knipowitschia caucasica</name>
    <name type="common">Caucasian dwarf goby</name>
    <name type="synonym">Pomatoschistus caucasicus</name>
    <dbReference type="NCBI Taxonomy" id="637954"/>
    <lineage>
        <taxon>Eukaryota</taxon>
        <taxon>Metazoa</taxon>
        <taxon>Chordata</taxon>
        <taxon>Craniata</taxon>
        <taxon>Vertebrata</taxon>
        <taxon>Euteleostomi</taxon>
        <taxon>Actinopterygii</taxon>
        <taxon>Neopterygii</taxon>
        <taxon>Teleostei</taxon>
        <taxon>Neoteleostei</taxon>
        <taxon>Acanthomorphata</taxon>
        <taxon>Gobiaria</taxon>
        <taxon>Gobiiformes</taxon>
        <taxon>Gobioidei</taxon>
        <taxon>Gobiidae</taxon>
        <taxon>Gobiinae</taxon>
        <taxon>Knipowitschia</taxon>
    </lineage>
</organism>
<evidence type="ECO:0000256" key="1">
    <source>
        <dbReference type="SAM" id="MobiDB-lite"/>
    </source>
</evidence>
<gene>
    <name evidence="2" type="ORF">KC01_LOCUS36958</name>
</gene>
<accession>A0AAV2MAK5</accession>
<protein>
    <submittedName>
        <fullName evidence="2">Uncharacterized protein</fullName>
    </submittedName>
</protein>
<name>A0AAV2MAK5_KNICA</name>
<evidence type="ECO:0000313" key="2">
    <source>
        <dbReference type="EMBL" id="CAL1610315.1"/>
    </source>
</evidence>
<feature type="compositionally biased region" description="Basic and acidic residues" evidence="1">
    <location>
        <begin position="11"/>
        <end position="21"/>
    </location>
</feature>
<dbReference type="EMBL" id="OZ035829">
    <property type="protein sequence ID" value="CAL1610315.1"/>
    <property type="molecule type" value="Genomic_DNA"/>
</dbReference>
<keyword evidence="3" id="KW-1185">Reference proteome</keyword>
<evidence type="ECO:0000313" key="3">
    <source>
        <dbReference type="Proteomes" id="UP001497482"/>
    </source>
</evidence>